<reference evidence="1 2" key="1">
    <citation type="journal article" date="2021" name="Int. J. Syst. Evol. Microbiol.">
        <title>Reticulibacter mediterranei gen. nov., sp. nov., within the new family Reticulibacteraceae fam. nov., and Ktedonospora formicarum gen. nov., sp. nov., Ktedonobacter robiniae sp. nov., Dictyobacter formicarum sp. nov. and Dictyobacter arantiisoli sp. nov., belonging to the class Ktedonobacteria.</title>
        <authorList>
            <person name="Yabe S."/>
            <person name="Zheng Y."/>
            <person name="Wang C.M."/>
            <person name="Sakai Y."/>
            <person name="Abe K."/>
            <person name="Yokota A."/>
            <person name="Donadio S."/>
            <person name="Cavaletti L."/>
            <person name="Monciardini P."/>
        </authorList>
    </citation>
    <scope>NUCLEOTIDE SEQUENCE [LARGE SCALE GENOMIC DNA]</scope>
    <source>
        <strain evidence="1 2">SOSP1-30</strain>
    </source>
</reference>
<accession>A0ABQ3UN29</accession>
<protein>
    <submittedName>
        <fullName evidence="1">Uncharacterized protein</fullName>
    </submittedName>
</protein>
<evidence type="ECO:0000313" key="1">
    <source>
        <dbReference type="EMBL" id="GHO54119.1"/>
    </source>
</evidence>
<keyword evidence="2" id="KW-1185">Reference proteome</keyword>
<organism evidence="1 2">
    <name type="scientific">Ktedonobacter robiniae</name>
    <dbReference type="NCBI Taxonomy" id="2778365"/>
    <lineage>
        <taxon>Bacteria</taxon>
        <taxon>Bacillati</taxon>
        <taxon>Chloroflexota</taxon>
        <taxon>Ktedonobacteria</taxon>
        <taxon>Ktedonobacterales</taxon>
        <taxon>Ktedonobacteraceae</taxon>
        <taxon>Ktedonobacter</taxon>
    </lineage>
</organism>
<name>A0ABQ3UN29_9CHLR</name>
<dbReference type="RefSeq" id="WP_201370867.1">
    <property type="nucleotide sequence ID" value="NZ_BNJG01000001.1"/>
</dbReference>
<proteinExistence type="predicted"/>
<comment type="caution">
    <text evidence="1">The sequence shown here is derived from an EMBL/GenBank/DDBJ whole genome shotgun (WGS) entry which is preliminary data.</text>
</comment>
<dbReference type="Proteomes" id="UP000654345">
    <property type="component" value="Unassembled WGS sequence"/>
</dbReference>
<dbReference type="EMBL" id="BNJG01000001">
    <property type="protein sequence ID" value="GHO54119.1"/>
    <property type="molecule type" value="Genomic_DNA"/>
</dbReference>
<evidence type="ECO:0000313" key="2">
    <source>
        <dbReference type="Proteomes" id="UP000654345"/>
    </source>
</evidence>
<sequence length="87" mass="9967">MGSEIALLKEQIEQEYDAVHSGLHGLAGGTARHVFIHTRMQNIERYHRRLRALVGENAADDVLCCAHDTSRLRWVRKYLLNHPNPPL</sequence>
<gene>
    <name evidence="1" type="ORF">KSB_25940</name>
</gene>